<organism evidence="2 3">
    <name type="scientific">Parathielavia hyrcaniae</name>
    <dbReference type="NCBI Taxonomy" id="113614"/>
    <lineage>
        <taxon>Eukaryota</taxon>
        <taxon>Fungi</taxon>
        <taxon>Dikarya</taxon>
        <taxon>Ascomycota</taxon>
        <taxon>Pezizomycotina</taxon>
        <taxon>Sordariomycetes</taxon>
        <taxon>Sordariomycetidae</taxon>
        <taxon>Sordariales</taxon>
        <taxon>Chaetomiaceae</taxon>
        <taxon>Parathielavia</taxon>
    </lineage>
</organism>
<dbReference type="Proteomes" id="UP001305647">
    <property type="component" value="Unassembled WGS sequence"/>
</dbReference>
<dbReference type="AlphaFoldDB" id="A0AAN6QBV7"/>
<dbReference type="EMBL" id="MU863625">
    <property type="protein sequence ID" value="KAK4105919.1"/>
    <property type="molecule type" value="Genomic_DNA"/>
</dbReference>
<keyword evidence="1" id="KW-0472">Membrane</keyword>
<accession>A0AAN6QBV7</accession>
<proteinExistence type="predicted"/>
<gene>
    <name evidence="2" type="ORF">N658DRAFT_137626</name>
</gene>
<reference evidence="2" key="2">
    <citation type="submission" date="2023-05" db="EMBL/GenBank/DDBJ databases">
        <authorList>
            <consortium name="Lawrence Berkeley National Laboratory"/>
            <person name="Steindorff A."/>
            <person name="Hensen N."/>
            <person name="Bonometti L."/>
            <person name="Westerberg I."/>
            <person name="Brannstrom I.O."/>
            <person name="Guillou S."/>
            <person name="Cros-Aarteil S."/>
            <person name="Calhoun S."/>
            <person name="Haridas S."/>
            <person name="Kuo A."/>
            <person name="Mondo S."/>
            <person name="Pangilinan J."/>
            <person name="Riley R."/>
            <person name="Labutti K."/>
            <person name="Andreopoulos B."/>
            <person name="Lipzen A."/>
            <person name="Chen C."/>
            <person name="Yanf M."/>
            <person name="Daum C."/>
            <person name="Ng V."/>
            <person name="Clum A."/>
            <person name="Ohm R."/>
            <person name="Martin F."/>
            <person name="Silar P."/>
            <person name="Natvig D."/>
            <person name="Lalanne C."/>
            <person name="Gautier V."/>
            <person name="Ament-Velasquez S.L."/>
            <person name="Kruys A."/>
            <person name="Hutchinson M.I."/>
            <person name="Powell A.J."/>
            <person name="Barry K."/>
            <person name="Miller A.N."/>
            <person name="Grigoriev I.V."/>
            <person name="Debuchy R."/>
            <person name="Gladieux P."/>
            <person name="Thoren M.H."/>
            <person name="Johannesson H."/>
        </authorList>
    </citation>
    <scope>NUCLEOTIDE SEQUENCE</scope>
    <source>
        <strain evidence="2">CBS 757.83</strain>
    </source>
</reference>
<name>A0AAN6QBV7_9PEZI</name>
<protein>
    <submittedName>
        <fullName evidence="2">Uncharacterized protein</fullName>
    </submittedName>
</protein>
<reference evidence="2" key="1">
    <citation type="journal article" date="2023" name="Mol. Phylogenet. Evol.">
        <title>Genome-scale phylogeny and comparative genomics of the fungal order Sordariales.</title>
        <authorList>
            <person name="Hensen N."/>
            <person name="Bonometti L."/>
            <person name="Westerberg I."/>
            <person name="Brannstrom I.O."/>
            <person name="Guillou S."/>
            <person name="Cros-Aarteil S."/>
            <person name="Calhoun S."/>
            <person name="Haridas S."/>
            <person name="Kuo A."/>
            <person name="Mondo S."/>
            <person name="Pangilinan J."/>
            <person name="Riley R."/>
            <person name="LaButti K."/>
            <person name="Andreopoulos B."/>
            <person name="Lipzen A."/>
            <person name="Chen C."/>
            <person name="Yan M."/>
            <person name="Daum C."/>
            <person name="Ng V."/>
            <person name="Clum A."/>
            <person name="Steindorff A."/>
            <person name="Ohm R.A."/>
            <person name="Martin F."/>
            <person name="Silar P."/>
            <person name="Natvig D.O."/>
            <person name="Lalanne C."/>
            <person name="Gautier V."/>
            <person name="Ament-Velasquez S.L."/>
            <person name="Kruys A."/>
            <person name="Hutchinson M.I."/>
            <person name="Powell A.J."/>
            <person name="Barry K."/>
            <person name="Miller A.N."/>
            <person name="Grigoriev I.V."/>
            <person name="Debuchy R."/>
            <person name="Gladieux P."/>
            <person name="Hiltunen Thoren M."/>
            <person name="Johannesson H."/>
        </authorList>
    </citation>
    <scope>NUCLEOTIDE SEQUENCE</scope>
    <source>
        <strain evidence="2">CBS 757.83</strain>
    </source>
</reference>
<keyword evidence="1" id="KW-1133">Transmembrane helix</keyword>
<keyword evidence="3" id="KW-1185">Reference proteome</keyword>
<keyword evidence="1" id="KW-0812">Transmembrane</keyword>
<sequence length="86" mass="9102">MPCLLVLAAKDVHHVASPKTPLLAVAVGCSLIFSVGPLVRVTGAFNIAPVQTVGRKAPPKNLTQKKTASLSSPNARIERRKSHIII</sequence>
<evidence type="ECO:0000256" key="1">
    <source>
        <dbReference type="SAM" id="Phobius"/>
    </source>
</evidence>
<comment type="caution">
    <text evidence="2">The sequence shown here is derived from an EMBL/GenBank/DDBJ whole genome shotgun (WGS) entry which is preliminary data.</text>
</comment>
<evidence type="ECO:0000313" key="2">
    <source>
        <dbReference type="EMBL" id="KAK4105919.1"/>
    </source>
</evidence>
<evidence type="ECO:0000313" key="3">
    <source>
        <dbReference type="Proteomes" id="UP001305647"/>
    </source>
</evidence>
<feature type="transmembrane region" description="Helical" evidence="1">
    <location>
        <begin position="20"/>
        <end position="39"/>
    </location>
</feature>